<sequence>MSAFDPVTLYTKEISSTSNGLAIWHPHPGIFRDNQKKLKFRPHVRPGDVGYMETDGTFVRLFNIHLESDHSDQVLNHVLCTHLRGVRIVFSRPKSKCMSINFCAQNLFMICFRSNPINLDGGIAFSVDHNTSAFAFIHDGMRERCLMIKTYKEQIIKNGSYWLLAAQSRRDNLDAENLILVTGCTRVQSWVTGIARSQSQDVDLTLSIALTPVPSSSLQILTGVQGHENWTGSVINPGPTERKDLISSLDLFPESDSSPSDISDTELAGGSTSHTRRKKETGKQKAKGKGKAKRRQITEGKTNASNGAGTLATLSPPLDPHKATPDQTLTAVEDILKWADQCVFIRGFRMKRRVAPKRMIPKVLKAAAEPQDLSKHSDSDEENLLYSPTSKEEEDEEEETKAWDHMHAALDYILDKSDAEIALVHEDDLLGHAKLIEAKEKS</sequence>
<dbReference type="HOGENOM" id="CLU_619717_0_0_1"/>
<reference evidence="2 3" key="1">
    <citation type="submission" date="2014-04" db="EMBL/GenBank/DDBJ databases">
        <title>Evolutionary Origins and Diversification of the Mycorrhizal Mutualists.</title>
        <authorList>
            <consortium name="DOE Joint Genome Institute"/>
            <consortium name="Mycorrhizal Genomics Consortium"/>
            <person name="Kohler A."/>
            <person name="Kuo A."/>
            <person name="Nagy L.G."/>
            <person name="Floudas D."/>
            <person name="Copeland A."/>
            <person name="Barry K.W."/>
            <person name="Cichocki N."/>
            <person name="Veneault-Fourrey C."/>
            <person name="LaButti K."/>
            <person name="Lindquist E.A."/>
            <person name="Lipzen A."/>
            <person name="Lundell T."/>
            <person name="Morin E."/>
            <person name="Murat C."/>
            <person name="Riley R."/>
            <person name="Ohm R."/>
            <person name="Sun H."/>
            <person name="Tunlid A."/>
            <person name="Henrissat B."/>
            <person name="Grigoriev I.V."/>
            <person name="Hibbett D.S."/>
            <person name="Martin F."/>
        </authorList>
    </citation>
    <scope>NUCLEOTIDE SEQUENCE [LARGE SCALE GENOMIC DNA]</scope>
    <source>
        <strain evidence="2 3">FD-317 M1</strain>
    </source>
</reference>
<evidence type="ECO:0000256" key="1">
    <source>
        <dbReference type="SAM" id="MobiDB-lite"/>
    </source>
</evidence>
<feature type="region of interest" description="Disordered" evidence="1">
    <location>
        <begin position="253"/>
        <end position="324"/>
    </location>
</feature>
<evidence type="ECO:0000313" key="3">
    <source>
        <dbReference type="Proteomes" id="UP000053593"/>
    </source>
</evidence>
<organism evidence="2 3">
    <name type="scientific">Collybiopsis luxurians FD-317 M1</name>
    <dbReference type="NCBI Taxonomy" id="944289"/>
    <lineage>
        <taxon>Eukaryota</taxon>
        <taxon>Fungi</taxon>
        <taxon>Dikarya</taxon>
        <taxon>Basidiomycota</taxon>
        <taxon>Agaricomycotina</taxon>
        <taxon>Agaricomycetes</taxon>
        <taxon>Agaricomycetidae</taxon>
        <taxon>Agaricales</taxon>
        <taxon>Marasmiineae</taxon>
        <taxon>Omphalotaceae</taxon>
        <taxon>Collybiopsis</taxon>
        <taxon>Collybiopsis luxurians</taxon>
    </lineage>
</organism>
<feature type="compositionally biased region" description="Polar residues" evidence="1">
    <location>
        <begin position="299"/>
        <end position="308"/>
    </location>
</feature>
<dbReference type="Proteomes" id="UP000053593">
    <property type="component" value="Unassembled WGS sequence"/>
</dbReference>
<keyword evidence="3" id="KW-1185">Reference proteome</keyword>
<proteinExistence type="predicted"/>
<accession>A0A0D0C7T0</accession>
<feature type="compositionally biased region" description="Basic residues" evidence="1">
    <location>
        <begin position="274"/>
        <end position="295"/>
    </location>
</feature>
<protein>
    <submittedName>
        <fullName evidence="2">Uncharacterized protein</fullName>
    </submittedName>
</protein>
<dbReference type="OrthoDB" id="3060094at2759"/>
<gene>
    <name evidence="2" type="ORF">GYMLUDRAFT_418450</name>
</gene>
<dbReference type="AlphaFoldDB" id="A0A0D0C7T0"/>
<name>A0A0D0C7T0_9AGAR</name>
<dbReference type="EMBL" id="KN834882">
    <property type="protein sequence ID" value="KIK50853.1"/>
    <property type="molecule type" value="Genomic_DNA"/>
</dbReference>
<feature type="region of interest" description="Disordered" evidence="1">
    <location>
        <begin position="367"/>
        <end position="402"/>
    </location>
</feature>
<evidence type="ECO:0000313" key="2">
    <source>
        <dbReference type="EMBL" id="KIK50853.1"/>
    </source>
</evidence>